<keyword evidence="3 6" id="KW-0812">Transmembrane</keyword>
<organism evidence="8 9">
    <name type="scientific">Lujinxingia litoralis</name>
    <dbReference type="NCBI Taxonomy" id="2211119"/>
    <lineage>
        <taxon>Bacteria</taxon>
        <taxon>Deltaproteobacteria</taxon>
        <taxon>Bradymonadales</taxon>
        <taxon>Lujinxingiaceae</taxon>
        <taxon>Lujinxingia</taxon>
    </lineage>
</organism>
<keyword evidence="2" id="KW-1003">Cell membrane</keyword>
<feature type="transmembrane region" description="Helical" evidence="6">
    <location>
        <begin position="272"/>
        <end position="296"/>
    </location>
</feature>
<keyword evidence="5 6" id="KW-0472">Membrane</keyword>
<gene>
    <name evidence="8" type="ORF">DL240_00970</name>
</gene>
<comment type="subcellular location">
    <subcellularLocation>
        <location evidence="1">Cell membrane</location>
        <topology evidence="1">Multi-pass membrane protein</topology>
    </subcellularLocation>
</comment>
<evidence type="ECO:0000313" key="8">
    <source>
        <dbReference type="EMBL" id="RAL24814.1"/>
    </source>
</evidence>
<feature type="transmembrane region" description="Helical" evidence="6">
    <location>
        <begin position="95"/>
        <end position="114"/>
    </location>
</feature>
<dbReference type="InterPro" id="IPR042094">
    <property type="entry name" value="T2SS_GspF_sf"/>
</dbReference>
<evidence type="ECO:0000256" key="6">
    <source>
        <dbReference type="SAM" id="Phobius"/>
    </source>
</evidence>
<dbReference type="AlphaFoldDB" id="A0A328CAK8"/>
<name>A0A328CAK8_9DELT</name>
<dbReference type="PANTHER" id="PTHR35007">
    <property type="entry name" value="INTEGRAL MEMBRANE PROTEIN-RELATED"/>
    <property type="match status" value="1"/>
</dbReference>
<dbReference type="Gene3D" id="1.20.81.30">
    <property type="entry name" value="Type II secretion system (T2SS), domain F"/>
    <property type="match status" value="1"/>
</dbReference>
<evidence type="ECO:0000256" key="5">
    <source>
        <dbReference type="ARBA" id="ARBA00023136"/>
    </source>
</evidence>
<proteinExistence type="predicted"/>
<comment type="caution">
    <text evidence="8">The sequence shown here is derived from an EMBL/GenBank/DDBJ whole genome shotgun (WGS) entry which is preliminary data.</text>
</comment>
<evidence type="ECO:0000256" key="1">
    <source>
        <dbReference type="ARBA" id="ARBA00004651"/>
    </source>
</evidence>
<dbReference type="PANTHER" id="PTHR35007:SF1">
    <property type="entry name" value="PILUS ASSEMBLY PROTEIN"/>
    <property type="match status" value="1"/>
</dbReference>
<accession>A0A328CAK8</accession>
<keyword evidence="4 6" id="KW-1133">Transmembrane helix</keyword>
<evidence type="ECO:0000259" key="7">
    <source>
        <dbReference type="Pfam" id="PF00482"/>
    </source>
</evidence>
<reference evidence="8 9" key="1">
    <citation type="submission" date="2018-05" db="EMBL/GenBank/DDBJ databases">
        <title>Lujinxingia marina gen. nov. sp. nov., a new facultative anaerobic member of the class Deltaproteobacteria, and proposal of Lujinxingaceae fam. nov.</title>
        <authorList>
            <person name="Li C.-M."/>
        </authorList>
    </citation>
    <scope>NUCLEOTIDE SEQUENCE [LARGE SCALE GENOMIC DNA]</scope>
    <source>
        <strain evidence="8 9">B210</strain>
    </source>
</reference>
<feature type="domain" description="Type II secretion system protein GspF" evidence="7">
    <location>
        <begin position="135"/>
        <end position="257"/>
    </location>
</feature>
<dbReference type="Proteomes" id="UP000249169">
    <property type="component" value="Unassembled WGS sequence"/>
</dbReference>
<dbReference type="Pfam" id="PF00482">
    <property type="entry name" value="T2SSF"/>
    <property type="match status" value="1"/>
</dbReference>
<feature type="transmembrane region" description="Helical" evidence="6">
    <location>
        <begin position="64"/>
        <end position="89"/>
    </location>
</feature>
<evidence type="ECO:0000256" key="3">
    <source>
        <dbReference type="ARBA" id="ARBA00022692"/>
    </source>
</evidence>
<sequence length="300" mass="32862">MPPGTAHDTLSEEKDTVLYLWLALALGFGAGFLAIWAGGDWIAERLSAERGVYERIIGKELHRLFLPISPQEFVLYHAGFFLVCVLGGVVLVKSAILGAIFGAAMGLFLPRVFLKRAWANRLTAIDEQVEEAMVYMANSFKANPSLPEAIQDVCNAMGPPISQEFGVLLKEYRLGTPLDQALVNMQRRVPSRNLELAISALVIGRTVGGNIPEILSQISGTIRESFRLERVIDTQTAQGKMQAWVMGLMPAVVIAVFYKMDPTLIQPLFETFVGYIILAAAGVCNIIGVVMILKIVQIDV</sequence>
<evidence type="ECO:0000256" key="4">
    <source>
        <dbReference type="ARBA" id="ARBA00022989"/>
    </source>
</evidence>
<protein>
    <recommendedName>
        <fullName evidence="7">Type II secretion system protein GspF domain-containing protein</fullName>
    </recommendedName>
</protein>
<evidence type="ECO:0000313" key="9">
    <source>
        <dbReference type="Proteomes" id="UP000249169"/>
    </source>
</evidence>
<dbReference type="InterPro" id="IPR018076">
    <property type="entry name" value="T2SS_GspF_dom"/>
</dbReference>
<keyword evidence="9" id="KW-1185">Reference proteome</keyword>
<evidence type="ECO:0000256" key="2">
    <source>
        <dbReference type="ARBA" id="ARBA00022475"/>
    </source>
</evidence>
<dbReference type="GO" id="GO:0005886">
    <property type="term" value="C:plasma membrane"/>
    <property type="evidence" value="ECO:0007669"/>
    <property type="project" value="UniProtKB-SubCell"/>
</dbReference>
<feature type="transmembrane region" description="Helical" evidence="6">
    <location>
        <begin position="243"/>
        <end position="260"/>
    </location>
</feature>
<dbReference type="EMBL" id="QHKO01000001">
    <property type="protein sequence ID" value="RAL24814.1"/>
    <property type="molecule type" value="Genomic_DNA"/>
</dbReference>
<feature type="transmembrane region" description="Helical" evidence="6">
    <location>
        <begin position="20"/>
        <end position="43"/>
    </location>
</feature>